<sequence>MVKKLLASGLIFMLALFMVAGAVFASPGADSLTQDQQTALSIIEKANQEIDEKIEKAVAEADKLQEDYLKDIQVIKQLQAAAELNPDTAQISADVADVKTASDNLVQQLFTPEGADSEAAQDQIAEFNANATSEGTLIAERTKIYTSALDKLVTDLYNETLQIADTAIAQAAELGVIAERFWKLVKIADREVWIDPIVVSL</sequence>
<evidence type="ECO:0000313" key="3">
    <source>
        <dbReference type="EMBL" id="NGM82123.1"/>
    </source>
</evidence>
<gene>
    <name evidence="3" type="ORF">G5B47_06830</name>
</gene>
<feature type="coiled-coil region" evidence="1">
    <location>
        <begin position="40"/>
        <end position="67"/>
    </location>
</feature>
<evidence type="ECO:0000313" key="4">
    <source>
        <dbReference type="Proteomes" id="UP000480151"/>
    </source>
</evidence>
<keyword evidence="4" id="KW-1185">Reference proteome</keyword>
<evidence type="ECO:0000256" key="2">
    <source>
        <dbReference type="SAM" id="SignalP"/>
    </source>
</evidence>
<protein>
    <submittedName>
        <fullName evidence="3">Uncharacterized protein</fullName>
    </submittedName>
</protein>
<dbReference type="AlphaFoldDB" id="A0A6M1PJL8"/>
<dbReference type="EMBL" id="JAAKGU010000002">
    <property type="protein sequence ID" value="NGM82123.1"/>
    <property type="molecule type" value="Genomic_DNA"/>
</dbReference>
<accession>A0A6M1PJL8</accession>
<proteinExistence type="predicted"/>
<dbReference type="RefSeq" id="WP_165095992.1">
    <property type="nucleotide sequence ID" value="NZ_JAAKGU010000002.1"/>
</dbReference>
<reference evidence="3 4" key="1">
    <citation type="submission" date="2020-02" db="EMBL/GenBank/DDBJ databases">
        <authorList>
            <person name="Gao J."/>
            <person name="Sun J."/>
        </authorList>
    </citation>
    <scope>NUCLEOTIDE SEQUENCE [LARGE SCALE GENOMIC DNA]</scope>
    <source>
        <strain evidence="3 4">7124</strain>
    </source>
</reference>
<organism evidence="3 4">
    <name type="scientific">Paenibacillus apii</name>
    <dbReference type="NCBI Taxonomy" id="1850370"/>
    <lineage>
        <taxon>Bacteria</taxon>
        <taxon>Bacillati</taxon>
        <taxon>Bacillota</taxon>
        <taxon>Bacilli</taxon>
        <taxon>Bacillales</taxon>
        <taxon>Paenibacillaceae</taxon>
        <taxon>Paenibacillus</taxon>
    </lineage>
</organism>
<dbReference type="Proteomes" id="UP000480151">
    <property type="component" value="Unassembled WGS sequence"/>
</dbReference>
<keyword evidence="1" id="KW-0175">Coiled coil</keyword>
<evidence type="ECO:0000256" key="1">
    <source>
        <dbReference type="SAM" id="Coils"/>
    </source>
</evidence>
<comment type="caution">
    <text evidence="3">The sequence shown here is derived from an EMBL/GenBank/DDBJ whole genome shotgun (WGS) entry which is preliminary data.</text>
</comment>
<feature type="signal peptide" evidence="2">
    <location>
        <begin position="1"/>
        <end position="25"/>
    </location>
</feature>
<name>A0A6M1PJL8_9BACL</name>
<keyword evidence="2" id="KW-0732">Signal</keyword>
<feature type="chain" id="PRO_5026832891" evidence="2">
    <location>
        <begin position="26"/>
        <end position="201"/>
    </location>
</feature>